<organism evidence="1 2">
    <name type="scientific">Ophiobolus disseminans</name>
    <dbReference type="NCBI Taxonomy" id="1469910"/>
    <lineage>
        <taxon>Eukaryota</taxon>
        <taxon>Fungi</taxon>
        <taxon>Dikarya</taxon>
        <taxon>Ascomycota</taxon>
        <taxon>Pezizomycotina</taxon>
        <taxon>Dothideomycetes</taxon>
        <taxon>Pleosporomycetidae</taxon>
        <taxon>Pleosporales</taxon>
        <taxon>Pleosporineae</taxon>
        <taxon>Phaeosphaeriaceae</taxon>
        <taxon>Ophiobolus</taxon>
    </lineage>
</organism>
<accession>A0A6A6ZEK0</accession>
<proteinExistence type="predicted"/>
<dbReference type="EMBL" id="MU006245">
    <property type="protein sequence ID" value="KAF2819416.1"/>
    <property type="molecule type" value="Genomic_DNA"/>
</dbReference>
<dbReference type="OrthoDB" id="5337308at2759"/>
<evidence type="ECO:0000313" key="1">
    <source>
        <dbReference type="EMBL" id="KAF2819416.1"/>
    </source>
</evidence>
<dbReference type="Proteomes" id="UP000799424">
    <property type="component" value="Unassembled WGS sequence"/>
</dbReference>
<keyword evidence="2" id="KW-1185">Reference proteome</keyword>
<evidence type="ECO:0000313" key="2">
    <source>
        <dbReference type="Proteomes" id="UP000799424"/>
    </source>
</evidence>
<name>A0A6A6ZEK0_9PLEO</name>
<protein>
    <submittedName>
        <fullName evidence="1">Uncharacterized protein</fullName>
    </submittedName>
</protein>
<gene>
    <name evidence="1" type="ORF">CC86DRAFT_460525</name>
</gene>
<dbReference type="AlphaFoldDB" id="A0A6A6ZEK0"/>
<reference evidence="1" key="1">
    <citation type="journal article" date="2020" name="Stud. Mycol.">
        <title>101 Dothideomycetes genomes: a test case for predicting lifestyles and emergence of pathogens.</title>
        <authorList>
            <person name="Haridas S."/>
            <person name="Albert R."/>
            <person name="Binder M."/>
            <person name="Bloem J."/>
            <person name="Labutti K."/>
            <person name="Salamov A."/>
            <person name="Andreopoulos B."/>
            <person name="Baker S."/>
            <person name="Barry K."/>
            <person name="Bills G."/>
            <person name="Bluhm B."/>
            <person name="Cannon C."/>
            <person name="Castanera R."/>
            <person name="Culley D."/>
            <person name="Daum C."/>
            <person name="Ezra D."/>
            <person name="Gonzalez J."/>
            <person name="Henrissat B."/>
            <person name="Kuo A."/>
            <person name="Liang C."/>
            <person name="Lipzen A."/>
            <person name="Lutzoni F."/>
            <person name="Magnuson J."/>
            <person name="Mondo S."/>
            <person name="Nolan M."/>
            <person name="Ohm R."/>
            <person name="Pangilinan J."/>
            <person name="Park H.-J."/>
            <person name="Ramirez L."/>
            <person name="Alfaro M."/>
            <person name="Sun H."/>
            <person name="Tritt A."/>
            <person name="Yoshinaga Y."/>
            <person name="Zwiers L.-H."/>
            <person name="Turgeon B."/>
            <person name="Goodwin S."/>
            <person name="Spatafora J."/>
            <person name="Crous P."/>
            <person name="Grigoriev I."/>
        </authorList>
    </citation>
    <scope>NUCLEOTIDE SEQUENCE</scope>
    <source>
        <strain evidence="1">CBS 113818</strain>
    </source>
</reference>
<sequence>MPVPINPTCKYCGKEHASVLPYPCAVAKGAKLMAMLRADDATAGQMFDPPRATASSDIVPEYIHGSGYGASIYLTSDNICLKDYSGLLCELGTIDKIKQHPCDGSGNDLDIAYAHCPLTEATFRNVINPKAGLLIALNNFSPESTVAKRNAEFRAQVRRPVQRHSSLCSTIAKILCVSRSTSNTITVQPEEPAVGVATLPKLRRWSDIAFLTIASCSHTNDLHYVLRANITNAETVSTMTRILGEDANGKTIPFPRPRYWRRRSRWPGLSFDTSDARAQALLGTPNGSGVACL</sequence>